<keyword evidence="3" id="KW-0489">Methyltransferase</keyword>
<evidence type="ECO:0000259" key="7">
    <source>
        <dbReference type="Pfam" id="PF01728"/>
    </source>
</evidence>
<keyword evidence="2" id="KW-0698">rRNA processing</keyword>
<evidence type="ECO:0000256" key="5">
    <source>
        <dbReference type="ARBA" id="ARBA00022691"/>
    </source>
</evidence>
<evidence type="ECO:0000256" key="3">
    <source>
        <dbReference type="ARBA" id="ARBA00022603"/>
    </source>
</evidence>
<dbReference type="GO" id="GO:0008650">
    <property type="term" value="F:rRNA (uridine-2'-O-)-methyltransferase activity"/>
    <property type="evidence" value="ECO:0007669"/>
    <property type="project" value="TreeGrafter"/>
</dbReference>
<gene>
    <name evidence="8" type="ORF">EC973_003154</name>
</gene>
<evidence type="ECO:0000256" key="4">
    <source>
        <dbReference type="ARBA" id="ARBA00022679"/>
    </source>
</evidence>
<keyword evidence="5" id="KW-0949">S-adenosyl-L-methionine</keyword>
<keyword evidence="4" id="KW-0808">Transferase</keyword>
<evidence type="ECO:0000256" key="6">
    <source>
        <dbReference type="ARBA" id="ARBA00041184"/>
    </source>
</evidence>
<dbReference type="PANTHER" id="PTHR10920:SF18">
    <property type="entry name" value="RRNA METHYLTRANSFERASE 2, MITOCHONDRIAL"/>
    <property type="match status" value="1"/>
</dbReference>
<evidence type="ECO:0000313" key="8">
    <source>
        <dbReference type="EMBL" id="KAF7722415.1"/>
    </source>
</evidence>
<dbReference type="InterPro" id="IPR029063">
    <property type="entry name" value="SAM-dependent_MTases_sf"/>
</dbReference>
<feature type="domain" description="Ribosomal RNA methyltransferase FtsJ" evidence="7">
    <location>
        <begin position="65"/>
        <end position="175"/>
    </location>
</feature>
<dbReference type="GO" id="GO:0005739">
    <property type="term" value="C:mitochondrion"/>
    <property type="evidence" value="ECO:0007669"/>
    <property type="project" value="TreeGrafter"/>
</dbReference>
<name>A0A8H7BHF2_9FUNG</name>
<dbReference type="Proteomes" id="UP000605846">
    <property type="component" value="Unassembled WGS sequence"/>
</dbReference>
<dbReference type="EMBL" id="JABAYA010000196">
    <property type="protein sequence ID" value="KAF7722415.1"/>
    <property type="molecule type" value="Genomic_DNA"/>
</dbReference>
<dbReference type="Gene3D" id="3.40.50.150">
    <property type="entry name" value="Vaccinia Virus protein VP39"/>
    <property type="match status" value="1"/>
</dbReference>
<accession>A0A8H7BHF2</accession>
<protein>
    <recommendedName>
        <fullName evidence="6">rRNA methyltransferase 2, mitochondrial</fullName>
    </recommendedName>
</protein>
<dbReference type="AlphaFoldDB" id="A0A8H7BHF2"/>
<dbReference type="SUPFAM" id="SSF53335">
    <property type="entry name" value="S-adenosyl-L-methionine-dependent methyltransferases"/>
    <property type="match status" value="1"/>
</dbReference>
<dbReference type="InterPro" id="IPR050082">
    <property type="entry name" value="RNA_methyltr_RlmE"/>
</dbReference>
<dbReference type="OrthoDB" id="20105at2759"/>
<proteinExistence type="inferred from homology"/>
<organism evidence="8 9">
    <name type="scientific">Apophysomyces ossiformis</name>
    <dbReference type="NCBI Taxonomy" id="679940"/>
    <lineage>
        <taxon>Eukaryota</taxon>
        <taxon>Fungi</taxon>
        <taxon>Fungi incertae sedis</taxon>
        <taxon>Mucoromycota</taxon>
        <taxon>Mucoromycotina</taxon>
        <taxon>Mucoromycetes</taxon>
        <taxon>Mucorales</taxon>
        <taxon>Mucorineae</taxon>
        <taxon>Mucoraceae</taxon>
        <taxon>Apophysomyces</taxon>
    </lineage>
</organism>
<keyword evidence="9" id="KW-1185">Reference proteome</keyword>
<dbReference type="PANTHER" id="PTHR10920">
    <property type="entry name" value="RIBOSOMAL RNA METHYLTRANSFERASE"/>
    <property type="match status" value="1"/>
</dbReference>
<reference evidence="8" key="1">
    <citation type="submission" date="2020-01" db="EMBL/GenBank/DDBJ databases">
        <title>Genome Sequencing of Three Apophysomyces-Like Fungal Strains Confirms a Novel Fungal Genus in the Mucoromycota with divergent Burkholderia-like Endosymbiotic Bacteria.</title>
        <authorList>
            <person name="Stajich J.E."/>
            <person name="Macias A.M."/>
            <person name="Carter-House D."/>
            <person name="Lovett B."/>
            <person name="Kasson L.R."/>
            <person name="Berry K."/>
            <person name="Grigoriev I."/>
            <person name="Chang Y."/>
            <person name="Spatafora J."/>
            <person name="Kasson M.T."/>
        </authorList>
    </citation>
    <scope>NUCLEOTIDE SEQUENCE</scope>
    <source>
        <strain evidence="8">NRRL A-21654</strain>
    </source>
</reference>
<dbReference type="InterPro" id="IPR002877">
    <property type="entry name" value="RNA_MeTrfase_FtsJ_dom"/>
</dbReference>
<evidence type="ECO:0000256" key="1">
    <source>
        <dbReference type="ARBA" id="ARBA00009258"/>
    </source>
</evidence>
<sequence length="177" mass="20002">MTYFIFMWLNDGAVAKRKFFWTESGYLQPFMWSNFVRRIYSTSSKGWLQRQARDPYVKAAKSQQYRARSAFKLLQLNEKYRILRRGQVIVDCGAAPGGWTQVAVEMVQRKGTVIAVDLLPMDPVPGATVIQGNFLRSKTQAAIKAALEDKCVDVVCSDMAPSFSGNHIADHAKSMVR</sequence>
<dbReference type="Pfam" id="PF01728">
    <property type="entry name" value="FtsJ"/>
    <property type="match status" value="1"/>
</dbReference>
<evidence type="ECO:0000256" key="2">
    <source>
        <dbReference type="ARBA" id="ARBA00022552"/>
    </source>
</evidence>
<comment type="similarity">
    <text evidence="1">Belongs to the class I-like SAM-binding methyltransferase superfamily. RNA methyltransferase RlmE family.</text>
</comment>
<comment type="caution">
    <text evidence="8">The sequence shown here is derived from an EMBL/GenBank/DDBJ whole genome shotgun (WGS) entry which is preliminary data.</text>
</comment>
<evidence type="ECO:0000313" key="9">
    <source>
        <dbReference type="Proteomes" id="UP000605846"/>
    </source>
</evidence>